<evidence type="ECO:0000256" key="1">
    <source>
        <dbReference type="SAM" id="MobiDB-lite"/>
    </source>
</evidence>
<dbReference type="EMBL" id="JAODAN010000008">
    <property type="protein sequence ID" value="KAK1922503.1"/>
    <property type="molecule type" value="Genomic_DNA"/>
</dbReference>
<evidence type="ECO:0000313" key="3">
    <source>
        <dbReference type="EMBL" id="KAK1922503.1"/>
    </source>
</evidence>
<dbReference type="Proteomes" id="UP001182556">
    <property type="component" value="Unassembled WGS sequence"/>
</dbReference>
<organism evidence="3 4">
    <name type="scientific">Papiliotrema laurentii</name>
    <name type="common">Cryptococcus laurentii</name>
    <dbReference type="NCBI Taxonomy" id="5418"/>
    <lineage>
        <taxon>Eukaryota</taxon>
        <taxon>Fungi</taxon>
        <taxon>Dikarya</taxon>
        <taxon>Basidiomycota</taxon>
        <taxon>Agaricomycotina</taxon>
        <taxon>Tremellomycetes</taxon>
        <taxon>Tremellales</taxon>
        <taxon>Rhynchogastremaceae</taxon>
        <taxon>Papiliotrema</taxon>
    </lineage>
</organism>
<keyword evidence="2" id="KW-0812">Transmembrane</keyword>
<feature type="transmembrane region" description="Helical" evidence="2">
    <location>
        <begin position="135"/>
        <end position="156"/>
    </location>
</feature>
<name>A0AAD9CY11_PAPLA</name>
<keyword evidence="2" id="KW-1133">Transmembrane helix</keyword>
<feature type="compositionally biased region" description="Basic and acidic residues" evidence="1">
    <location>
        <begin position="312"/>
        <end position="321"/>
    </location>
</feature>
<feature type="region of interest" description="Disordered" evidence="1">
    <location>
        <begin position="185"/>
        <end position="288"/>
    </location>
</feature>
<dbReference type="AlphaFoldDB" id="A0AAD9CY11"/>
<feature type="region of interest" description="Disordered" evidence="1">
    <location>
        <begin position="312"/>
        <end position="355"/>
    </location>
</feature>
<protein>
    <submittedName>
        <fullName evidence="3">Uncharacterized protein</fullName>
    </submittedName>
</protein>
<feature type="transmembrane region" description="Helical" evidence="2">
    <location>
        <begin position="69"/>
        <end position="94"/>
    </location>
</feature>
<feature type="compositionally biased region" description="Basic and acidic residues" evidence="1">
    <location>
        <begin position="225"/>
        <end position="234"/>
    </location>
</feature>
<feature type="compositionally biased region" description="Low complexity" evidence="1">
    <location>
        <begin position="266"/>
        <end position="288"/>
    </location>
</feature>
<gene>
    <name evidence="3" type="ORF">DB88DRAFT_357137</name>
</gene>
<proteinExistence type="predicted"/>
<feature type="compositionally biased region" description="Pro residues" evidence="1">
    <location>
        <begin position="236"/>
        <end position="245"/>
    </location>
</feature>
<keyword evidence="4" id="KW-1185">Reference proteome</keyword>
<feature type="compositionally biased region" description="Polar residues" evidence="1">
    <location>
        <begin position="322"/>
        <end position="339"/>
    </location>
</feature>
<keyword evidence="2" id="KW-0472">Membrane</keyword>
<feature type="transmembrane region" description="Helical" evidence="2">
    <location>
        <begin position="37"/>
        <end position="57"/>
    </location>
</feature>
<comment type="caution">
    <text evidence="3">The sequence shown here is derived from an EMBL/GenBank/DDBJ whole genome shotgun (WGS) entry which is preliminary data.</text>
</comment>
<accession>A0AAD9CY11</accession>
<sequence length="355" mass="38863">MPTPRTLMRMRYSAIAIHLVVIIVFFILGFLHDSFLWLIAVVSCVPFVVYFPAALWYGRERSTRVYDRAGAEVAYLSIQMALWMTIIVLGLHYAGPNACARLTYEIGKAQGSQPELSMGPGLVNAVLTTCDLDTALNVLSCLHFVLLAAWTWYIVYRVRSIPVAHNLAFKYGVAKILRGEYEAREAPSKGDVEMGSMTRSEHDTQTGGSTGIATVLSTQTGGRVRSLESQETADRPIPPALPPRPQTDRSLHPVDAVPDIPPPAYEPTTAGTTTSPATALASPDTPSTVTIAGRPIDFDSFMRIQQQKIEEKMALERENRSGTRIPSPSDQERSQTLTSAGWGAGPSTSRRRRSA</sequence>
<evidence type="ECO:0000313" key="4">
    <source>
        <dbReference type="Proteomes" id="UP001182556"/>
    </source>
</evidence>
<reference evidence="3" key="1">
    <citation type="submission" date="2023-02" db="EMBL/GenBank/DDBJ databases">
        <title>Identification and recombinant expression of a fungal hydrolase from Papiliotrema laurentii that hydrolyzes apple cutin and clears colloidal polyester polyurethane.</title>
        <authorList>
            <consortium name="DOE Joint Genome Institute"/>
            <person name="Roman V.A."/>
            <person name="Bojanowski C."/>
            <person name="Crable B.R."/>
            <person name="Wagner D.N."/>
            <person name="Hung C.S."/>
            <person name="Nadeau L.J."/>
            <person name="Schratz L."/>
            <person name="Haridas S."/>
            <person name="Pangilinan J."/>
            <person name="Lipzen A."/>
            <person name="Na H."/>
            <person name="Yan M."/>
            <person name="Ng V."/>
            <person name="Grigoriev I.V."/>
            <person name="Spatafora J.W."/>
            <person name="Barlow D."/>
            <person name="Biffinger J."/>
            <person name="Kelley-Loughnane N."/>
            <person name="Varaljay V.A."/>
            <person name="Crookes-Goodson W.J."/>
        </authorList>
    </citation>
    <scope>NUCLEOTIDE SEQUENCE</scope>
    <source>
        <strain evidence="3">5307AH</strain>
    </source>
</reference>
<feature type="compositionally biased region" description="Polar residues" evidence="1">
    <location>
        <begin position="205"/>
        <end position="221"/>
    </location>
</feature>
<evidence type="ECO:0000256" key="2">
    <source>
        <dbReference type="SAM" id="Phobius"/>
    </source>
</evidence>
<feature type="transmembrane region" description="Helical" evidence="2">
    <location>
        <begin position="12"/>
        <end position="31"/>
    </location>
</feature>